<dbReference type="GeneID" id="20527798"/>
<dbReference type="GO" id="GO:0045039">
    <property type="term" value="P:protein insertion into mitochondrial inner membrane"/>
    <property type="evidence" value="ECO:0007669"/>
    <property type="project" value="UniProtKB-UniRule"/>
</dbReference>
<evidence type="ECO:0000256" key="5">
    <source>
        <dbReference type="ARBA" id="ARBA00022989"/>
    </source>
</evidence>
<sequence>MDQLNNPIITQMIQNATETCVFKFGMSGVMVGVAGEPLKFREIARDMYRTSSSYARNFAYVGAIYAGTECLIASYRAEHDVGNSVAAGCFTGAFLARNAGPQAMALGCAGFAAFSAAIDHVLENYSSPKDE</sequence>
<dbReference type="EMBL" id="KB932204">
    <property type="protein sequence ID" value="KCV70722.1"/>
    <property type="molecule type" value="Genomic_DNA"/>
</dbReference>
<comment type="subcellular location">
    <subcellularLocation>
        <location evidence="1 8">Mitochondrion inner membrane</location>
        <topology evidence="1 8">Multi-pass membrane protein</topology>
    </subcellularLocation>
</comment>
<evidence type="ECO:0000256" key="2">
    <source>
        <dbReference type="ARBA" id="ARBA00008444"/>
    </source>
</evidence>
<organism evidence="9">
    <name type="scientific">Fonticula alba</name>
    <name type="common">Slime mold</name>
    <dbReference type="NCBI Taxonomy" id="691883"/>
    <lineage>
        <taxon>Eukaryota</taxon>
        <taxon>Rotosphaerida</taxon>
        <taxon>Fonticulaceae</taxon>
        <taxon>Fonticula</taxon>
    </lineage>
</organism>
<reference evidence="9" key="1">
    <citation type="submission" date="2013-04" db="EMBL/GenBank/DDBJ databases">
        <title>The Genome Sequence of Fonticula alba ATCC 38817.</title>
        <authorList>
            <consortium name="The Broad Institute Genomics Platform"/>
            <person name="Russ C."/>
            <person name="Cuomo C."/>
            <person name="Burger G."/>
            <person name="Gray M.W."/>
            <person name="Holland P.W.H."/>
            <person name="King N."/>
            <person name="Lang F.B.F."/>
            <person name="Roger A.J."/>
            <person name="Ruiz-Trillo I."/>
            <person name="Brown M."/>
            <person name="Walker B."/>
            <person name="Young S."/>
            <person name="Zeng Q."/>
            <person name="Gargeya S."/>
            <person name="Fitzgerald M."/>
            <person name="Haas B."/>
            <person name="Abouelleil A."/>
            <person name="Allen A.W."/>
            <person name="Alvarado L."/>
            <person name="Arachchi H.M."/>
            <person name="Berlin A.M."/>
            <person name="Chapman S.B."/>
            <person name="Gainer-Dewar J."/>
            <person name="Goldberg J."/>
            <person name="Griggs A."/>
            <person name="Gujja S."/>
            <person name="Hansen M."/>
            <person name="Howarth C."/>
            <person name="Imamovic A."/>
            <person name="Ireland A."/>
            <person name="Larimer J."/>
            <person name="McCowan C."/>
            <person name="Murphy C."/>
            <person name="Pearson M."/>
            <person name="Poon T.W."/>
            <person name="Priest M."/>
            <person name="Roberts A."/>
            <person name="Saif S."/>
            <person name="Shea T."/>
            <person name="Sisk P."/>
            <person name="Sykes S."/>
            <person name="Wortman J."/>
            <person name="Nusbaum C."/>
            <person name="Birren B."/>
        </authorList>
    </citation>
    <scope>NUCLEOTIDE SEQUENCE [LARGE SCALE GENOMIC DNA]</scope>
    <source>
        <strain evidence="9">ATCC 38817</strain>
    </source>
</reference>
<evidence type="ECO:0000256" key="3">
    <source>
        <dbReference type="ARBA" id="ARBA00022692"/>
    </source>
</evidence>
<dbReference type="GO" id="GO:0008320">
    <property type="term" value="F:protein transmembrane transporter activity"/>
    <property type="evidence" value="ECO:0007669"/>
    <property type="project" value="UniProtKB-UniRule"/>
</dbReference>
<keyword evidence="10" id="KW-1185">Reference proteome</keyword>
<dbReference type="PANTHER" id="PTHR14110:SF0">
    <property type="entry name" value="MITOCHONDRIAL IMPORT INNER MEMBRANE TRANSLOCASE SUBUNIT TIM22"/>
    <property type="match status" value="1"/>
</dbReference>
<evidence type="ECO:0000256" key="8">
    <source>
        <dbReference type="RuleBase" id="RU367038"/>
    </source>
</evidence>
<dbReference type="eggNOG" id="KOG3225">
    <property type="taxonomic scope" value="Eukaryota"/>
</dbReference>
<keyword evidence="3" id="KW-0812">Transmembrane</keyword>
<evidence type="ECO:0000256" key="4">
    <source>
        <dbReference type="ARBA" id="ARBA00022792"/>
    </source>
</evidence>
<proteinExistence type="inferred from homology"/>
<comment type="function">
    <text evidence="8">Essential core component of the TIM22 complex, a complex that mediates the import and insertion of multi-pass transmembrane proteins into the mitochondrial inner membrane. In the TIM22 complex, it constitutes the voltage-activated and signal-gated channel. Forms a twin-pore translocase that uses the membrane potential as external driving force in 2 voltage-dependent steps.</text>
</comment>
<dbReference type="STRING" id="691883.A0A058ZBB8"/>
<keyword evidence="4 8" id="KW-0999">Mitochondrion inner membrane</keyword>
<dbReference type="PANTHER" id="PTHR14110">
    <property type="entry name" value="MITOCHONDRIAL IMPORT INNER MEMBRANE TRANSLOCASE SUBUNIT TIM22"/>
    <property type="match status" value="1"/>
</dbReference>
<keyword evidence="7" id="KW-0472">Membrane</keyword>
<dbReference type="GO" id="GO:0030943">
    <property type="term" value="F:mitochondrion targeting sequence binding"/>
    <property type="evidence" value="ECO:0007669"/>
    <property type="project" value="TreeGrafter"/>
</dbReference>
<evidence type="ECO:0000256" key="6">
    <source>
        <dbReference type="ARBA" id="ARBA00023128"/>
    </source>
</evidence>
<dbReference type="AlphaFoldDB" id="A0A058ZBB8"/>
<keyword evidence="8" id="KW-0653">Protein transport</keyword>
<dbReference type="GO" id="GO:0042721">
    <property type="term" value="C:TIM22 mitochondrial import inner membrane insertion complex"/>
    <property type="evidence" value="ECO:0007669"/>
    <property type="project" value="UniProtKB-UniRule"/>
</dbReference>
<keyword evidence="8" id="KW-0811">Translocation</keyword>
<gene>
    <name evidence="9" type="ORF">H696_03073</name>
</gene>
<evidence type="ECO:0000256" key="1">
    <source>
        <dbReference type="ARBA" id="ARBA00004448"/>
    </source>
</evidence>
<comment type="similarity">
    <text evidence="2 8">Belongs to the Tim17/Tim22/Tim23 family.</text>
</comment>
<keyword evidence="6 8" id="KW-0496">Mitochondrion</keyword>
<dbReference type="Pfam" id="PF02466">
    <property type="entry name" value="Tim17"/>
    <property type="match status" value="1"/>
</dbReference>
<evidence type="ECO:0000313" key="9">
    <source>
        <dbReference type="EMBL" id="KCV70722.1"/>
    </source>
</evidence>
<comment type="subunit">
    <text evidence="8">Component of the TIM22 complex.</text>
</comment>
<evidence type="ECO:0000313" key="10">
    <source>
        <dbReference type="Proteomes" id="UP000030693"/>
    </source>
</evidence>
<dbReference type="RefSeq" id="XP_009495238.1">
    <property type="nucleotide sequence ID" value="XM_009496963.1"/>
</dbReference>
<dbReference type="InterPro" id="IPR039175">
    <property type="entry name" value="TIM22"/>
</dbReference>
<dbReference type="Proteomes" id="UP000030693">
    <property type="component" value="Unassembled WGS sequence"/>
</dbReference>
<keyword evidence="8" id="KW-0813">Transport</keyword>
<keyword evidence="5" id="KW-1133">Transmembrane helix</keyword>
<protein>
    <recommendedName>
        <fullName evidence="8">Mitochondrial import inner membrane translocase subunit TIM22</fullName>
    </recommendedName>
</protein>
<accession>A0A058ZBB8</accession>
<evidence type="ECO:0000256" key="7">
    <source>
        <dbReference type="ARBA" id="ARBA00023136"/>
    </source>
</evidence>
<dbReference type="OrthoDB" id="75343at2759"/>
<name>A0A058ZBB8_FONAL</name>